<comment type="caution">
    <text evidence="3">The sequence shown here is derived from an EMBL/GenBank/DDBJ whole genome shotgun (WGS) entry which is preliminary data.</text>
</comment>
<keyword evidence="2" id="KW-0812">Transmembrane</keyword>
<feature type="compositionally biased region" description="Polar residues" evidence="1">
    <location>
        <begin position="90"/>
        <end position="102"/>
    </location>
</feature>
<protein>
    <submittedName>
        <fullName evidence="3">Stage II sporulation protein P</fullName>
    </submittedName>
</protein>
<evidence type="ECO:0000313" key="3">
    <source>
        <dbReference type="EMBL" id="MCC2209634.1"/>
    </source>
</evidence>
<dbReference type="AlphaFoldDB" id="A0AAE3J8K1"/>
<name>A0AAE3J8K1_9FIRM</name>
<accession>A0AAE3J8K1</accession>
<dbReference type="Pfam" id="PF07454">
    <property type="entry name" value="SpoIIP"/>
    <property type="match status" value="1"/>
</dbReference>
<keyword evidence="2" id="KW-1133">Transmembrane helix</keyword>
<evidence type="ECO:0000256" key="1">
    <source>
        <dbReference type="SAM" id="MobiDB-lite"/>
    </source>
</evidence>
<dbReference type="NCBIfam" id="TIGR02867">
    <property type="entry name" value="spore_II_P"/>
    <property type="match status" value="1"/>
</dbReference>
<feature type="compositionally biased region" description="Acidic residues" evidence="1">
    <location>
        <begin position="103"/>
        <end position="120"/>
    </location>
</feature>
<organism evidence="3 4">
    <name type="scientific">Hominilimicola fabiformis</name>
    <dbReference type="NCBI Taxonomy" id="2885356"/>
    <lineage>
        <taxon>Bacteria</taxon>
        <taxon>Bacillati</taxon>
        <taxon>Bacillota</taxon>
        <taxon>Clostridia</taxon>
        <taxon>Eubacteriales</taxon>
        <taxon>Oscillospiraceae</taxon>
        <taxon>Hominilimicola</taxon>
    </lineage>
</organism>
<dbReference type="EMBL" id="JAJEQM010000002">
    <property type="protein sequence ID" value="MCC2209634.1"/>
    <property type="molecule type" value="Genomic_DNA"/>
</dbReference>
<gene>
    <name evidence="3" type="ORF">LKE05_02355</name>
</gene>
<keyword evidence="2" id="KW-0472">Membrane</keyword>
<sequence length="379" mass="41799">MKFKTVVITKKKLIIAVVGILFLGGIITAVSLIPPKTANVFNYQNEIYEDILAEGLPNNNEKTFSLKDFAKKILGFDIENPETIISEYSSVFDGTTSQTEQENTGEEIAEENTELGEEQTEQTPDTVQEEVPMPDKSQICTANNLKLNNATTYNVDVNALCAEEFSINTDADGPKVLVVHTHTTECYDGDQMNGETERNTDASMNVVAVGDEICRVLEENGIKTVHDTTYHDYPSYQGSYTRALSTIETQLKNNPSIEIVLDVHRDAFIYSDGSKLAVTCEENGISTAQVMLVVGTNSMGLWHENWQENLKFAAKIQNAAEIMYPGVMRPINLRKERFNEHMTKGSLILEVGSNGNTLAQAKEGGKDVARAIAAVLNAK</sequence>
<evidence type="ECO:0000256" key="2">
    <source>
        <dbReference type="SAM" id="Phobius"/>
    </source>
</evidence>
<dbReference type="RefSeq" id="WP_308455799.1">
    <property type="nucleotide sequence ID" value="NZ_JAJEQM010000002.1"/>
</dbReference>
<dbReference type="InterPro" id="IPR010897">
    <property type="entry name" value="Spore_II_P"/>
</dbReference>
<evidence type="ECO:0000313" key="4">
    <source>
        <dbReference type="Proteomes" id="UP001198242"/>
    </source>
</evidence>
<keyword evidence="4" id="KW-1185">Reference proteome</keyword>
<dbReference type="Proteomes" id="UP001198242">
    <property type="component" value="Unassembled WGS sequence"/>
</dbReference>
<feature type="transmembrane region" description="Helical" evidence="2">
    <location>
        <begin position="12"/>
        <end position="33"/>
    </location>
</feature>
<proteinExistence type="predicted"/>
<reference evidence="3 4" key="1">
    <citation type="submission" date="2021-10" db="EMBL/GenBank/DDBJ databases">
        <title>Anaerobic single-cell dispensing facilitates the cultivation of human gut bacteria.</title>
        <authorList>
            <person name="Afrizal A."/>
        </authorList>
    </citation>
    <scope>NUCLEOTIDE SEQUENCE [LARGE SCALE GENOMIC DNA]</scope>
    <source>
        <strain evidence="3 4">CLA-AA-H232</strain>
    </source>
</reference>
<feature type="region of interest" description="Disordered" evidence="1">
    <location>
        <begin position="90"/>
        <end position="132"/>
    </location>
</feature>